<dbReference type="InterPro" id="IPR006694">
    <property type="entry name" value="Fatty_acid_hydroxylase"/>
</dbReference>
<dbReference type="PANTHER" id="PTHR11863">
    <property type="entry name" value="STEROL DESATURASE"/>
    <property type="match status" value="1"/>
</dbReference>
<sequence>MASSIFAIPFFAIFVLPLIGSYGASFNLVFFYMTWTILIYSHSAFKIELGSTLTVRFFFYVIPSIVFFLFDIFMPSGSVMLKAQGEFGLPAKSKRSKIRRKEFKVAGWSLLNLVSGLALQALIEITRTSYFRCQSTMRLEFLVPMPWEIAVDLLLVIIAREVLAYVIHRYVLHSKHNRVTRRISHYHETWYHSLHAPYPLTAHYDHPLPYLIGTVIPVILPAAVSRLHLITYAVYMTVISLEETLTFSGYLGMPSLLFLGGVARRREMHLLSGAAGNFGPWGMMDWLFRSGVTELANGHAMGETGAVAQPAAPAADVPTVNGEVPNGITSRPSRRSQRLTTEASMRTRSMVVPGTEHIEERVDQVIAQHARRRQRQHRLRREVLSDD</sequence>
<feature type="domain" description="Fatty acid hydroxylase" evidence="7">
    <location>
        <begin position="154"/>
        <end position="289"/>
    </location>
</feature>
<feature type="transmembrane region" description="Helical" evidence="6">
    <location>
        <begin position="53"/>
        <end position="74"/>
    </location>
</feature>
<dbReference type="Proteomes" id="UP000247810">
    <property type="component" value="Unassembled WGS sequence"/>
</dbReference>
<dbReference type="OrthoDB" id="408954at2759"/>
<reference evidence="8 9" key="1">
    <citation type="submission" date="2018-02" db="EMBL/GenBank/DDBJ databases">
        <title>The genomes of Aspergillus section Nigri reveals drivers in fungal speciation.</title>
        <authorList>
            <consortium name="DOE Joint Genome Institute"/>
            <person name="Vesth T.C."/>
            <person name="Nybo J."/>
            <person name="Theobald S."/>
            <person name="Brandl J."/>
            <person name="Frisvad J.C."/>
            <person name="Nielsen K.F."/>
            <person name="Lyhne E.K."/>
            <person name="Kogle M.E."/>
            <person name="Kuo A."/>
            <person name="Riley R."/>
            <person name="Clum A."/>
            <person name="Nolan M."/>
            <person name="Lipzen A."/>
            <person name="Salamov A."/>
            <person name="Henrissat B."/>
            <person name="Wiebenga A."/>
            <person name="De vries R.P."/>
            <person name="Grigoriev I.V."/>
            <person name="Mortensen U.H."/>
            <person name="Andersen M.R."/>
            <person name="Baker S.E."/>
        </authorList>
    </citation>
    <scope>NUCLEOTIDE SEQUENCE [LARGE SCALE GENOMIC DNA]</scope>
    <source>
        <strain evidence="8 9">CBS 707.79</strain>
    </source>
</reference>
<keyword evidence="9" id="KW-1185">Reference proteome</keyword>
<evidence type="ECO:0000313" key="9">
    <source>
        <dbReference type="Proteomes" id="UP000247810"/>
    </source>
</evidence>
<dbReference type="Pfam" id="PF04116">
    <property type="entry name" value="FA_hydroxylase"/>
    <property type="match status" value="1"/>
</dbReference>
<dbReference type="AlphaFoldDB" id="A0A319DF41"/>
<feature type="region of interest" description="Disordered" evidence="5">
    <location>
        <begin position="321"/>
        <end position="343"/>
    </location>
</feature>
<dbReference type="GO" id="GO:0016020">
    <property type="term" value="C:membrane"/>
    <property type="evidence" value="ECO:0007669"/>
    <property type="project" value="UniProtKB-SubCell"/>
</dbReference>
<dbReference type="GO" id="GO:0016491">
    <property type="term" value="F:oxidoreductase activity"/>
    <property type="evidence" value="ECO:0007669"/>
    <property type="project" value="InterPro"/>
</dbReference>
<feature type="transmembrane region" description="Helical" evidence="6">
    <location>
        <begin position="149"/>
        <end position="172"/>
    </location>
</feature>
<dbReference type="STRING" id="1448320.A0A319DF41"/>
<keyword evidence="3 6" id="KW-1133">Transmembrane helix</keyword>
<keyword evidence="2 6" id="KW-0812">Transmembrane</keyword>
<organism evidence="8 9">
    <name type="scientific">Aspergillus ellipticus CBS 707.79</name>
    <dbReference type="NCBI Taxonomy" id="1448320"/>
    <lineage>
        <taxon>Eukaryota</taxon>
        <taxon>Fungi</taxon>
        <taxon>Dikarya</taxon>
        <taxon>Ascomycota</taxon>
        <taxon>Pezizomycotina</taxon>
        <taxon>Eurotiomycetes</taxon>
        <taxon>Eurotiomycetidae</taxon>
        <taxon>Eurotiales</taxon>
        <taxon>Aspergillaceae</taxon>
        <taxon>Aspergillus</taxon>
        <taxon>Aspergillus subgen. Circumdati</taxon>
    </lineage>
</organism>
<evidence type="ECO:0000256" key="6">
    <source>
        <dbReference type="SAM" id="Phobius"/>
    </source>
</evidence>
<evidence type="ECO:0000256" key="5">
    <source>
        <dbReference type="SAM" id="MobiDB-lite"/>
    </source>
</evidence>
<dbReference type="VEuPathDB" id="FungiDB:BO71DRAFT_350182"/>
<gene>
    <name evidence="8" type="ORF">BO71DRAFT_350182</name>
</gene>
<feature type="transmembrane region" description="Helical" evidence="6">
    <location>
        <begin position="210"/>
        <end position="235"/>
    </location>
</feature>
<evidence type="ECO:0000256" key="1">
    <source>
        <dbReference type="ARBA" id="ARBA00004370"/>
    </source>
</evidence>
<evidence type="ECO:0000256" key="2">
    <source>
        <dbReference type="ARBA" id="ARBA00022692"/>
    </source>
</evidence>
<evidence type="ECO:0000259" key="7">
    <source>
        <dbReference type="Pfam" id="PF04116"/>
    </source>
</evidence>
<dbReference type="GO" id="GO:0008610">
    <property type="term" value="P:lipid biosynthetic process"/>
    <property type="evidence" value="ECO:0007669"/>
    <property type="project" value="InterPro"/>
</dbReference>
<feature type="transmembrane region" description="Helical" evidence="6">
    <location>
        <begin position="247"/>
        <end position="263"/>
    </location>
</feature>
<evidence type="ECO:0000256" key="3">
    <source>
        <dbReference type="ARBA" id="ARBA00022989"/>
    </source>
</evidence>
<evidence type="ECO:0000256" key="4">
    <source>
        <dbReference type="ARBA" id="ARBA00023136"/>
    </source>
</evidence>
<feature type="transmembrane region" description="Helical" evidence="6">
    <location>
        <begin position="7"/>
        <end position="33"/>
    </location>
</feature>
<name>A0A319DF41_9EURO</name>
<dbReference type="EMBL" id="KZ825845">
    <property type="protein sequence ID" value="PYH95931.1"/>
    <property type="molecule type" value="Genomic_DNA"/>
</dbReference>
<keyword evidence="4 6" id="KW-0472">Membrane</keyword>
<protein>
    <recommendedName>
        <fullName evidence="7">Fatty acid hydroxylase domain-containing protein</fullName>
    </recommendedName>
</protein>
<dbReference type="GO" id="GO:0005506">
    <property type="term" value="F:iron ion binding"/>
    <property type="evidence" value="ECO:0007669"/>
    <property type="project" value="InterPro"/>
</dbReference>
<evidence type="ECO:0000313" key="8">
    <source>
        <dbReference type="EMBL" id="PYH95931.1"/>
    </source>
</evidence>
<comment type="subcellular location">
    <subcellularLocation>
        <location evidence="1">Membrane</location>
    </subcellularLocation>
</comment>
<dbReference type="InterPro" id="IPR050307">
    <property type="entry name" value="Sterol_Desaturase_Related"/>
</dbReference>
<accession>A0A319DF41</accession>
<proteinExistence type="predicted"/>